<dbReference type="Proteomes" id="UP000031982">
    <property type="component" value="Unassembled WGS sequence"/>
</dbReference>
<proteinExistence type="predicted"/>
<organism evidence="1 2">
    <name type="scientific">Bacillus badius</name>
    <dbReference type="NCBI Taxonomy" id="1455"/>
    <lineage>
        <taxon>Bacteria</taxon>
        <taxon>Bacillati</taxon>
        <taxon>Bacillota</taxon>
        <taxon>Bacilli</taxon>
        <taxon>Bacillales</taxon>
        <taxon>Bacillaceae</taxon>
        <taxon>Pseudobacillus</taxon>
    </lineage>
</organism>
<name>A0ABR5AU37_BACBA</name>
<keyword evidence="2" id="KW-1185">Reference proteome</keyword>
<protein>
    <recommendedName>
        <fullName evidence="3">Mobile element protein</fullName>
    </recommendedName>
</protein>
<gene>
    <name evidence="1" type="ORF">SD77_0760</name>
</gene>
<reference evidence="1 2" key="1">
    <citation type="submission" date="2015-01" db="EMBL/GenBank/DDBJ databases">
        <title>Genome Assembly of Bacillus badius MTCC 1458.</title>
        <authorList>
            <person name="Verma A."/>
            <person name="Khatri I."/>
            <person name="Mual P."/>
            <person name="Subramanian S."/>
            <person name="Krishnamurthi S."/>
        </authorList>
    </citation>
    <scope>NUCLEOTIDE SEQUENCE [LARGE SCALE GENOMIC DNA]</scope>
    <source>
        <strain evidence="1 2">MTCC 1458</strain>
    </source>
</reference>
<evidence type="ECO:0000313" key="2">
    <source>
        <dbReference type="Proteomes" id="UP000031982"/>
    </source>
</evidence>
<sequence length="59" mass="7050">MGESWFPGLFVMEMIKKYLRLLTIVYGQPMNLENILEKIGERVTAVFWLVRKNRNLAYE</sequence>
<comment type="caution">
    <text evidence="1">The sequence shown here is derived from an EMBL/GenBank/DDBJ whole genome shotgun (WGS) entry which is preliminary data.</text>
</comment>
<accession>A0ABR5AU37</accession>
<evidence type="ECO:0000313" key="1">
    <source>
        <dbReference type="EMBL" id="KIL78159.1"/>
    </source>
</evidence>
<dbReference type="EMBL" id="JXLP01000010">
    <property type="protein sequence ID" value="KIL78159.1"/>
    <property type="molecule type" value="Genomic_DNA"/>
</dbReference>
<evidence type="ECO:0008006" key="3">
    <source>
        <dbReference type="Google" id="ProtNLM"/>
    </source>
</evidence>